<feature type="compositionally biased region" description="Polar residues" evidence="1">
    <location>
        <begin position="597"/>
        <end position="618"/>
    </location>
</feature>
<feature type="region of interest" description="Disordered" evidence="1">
    <location>
        <begin position="1"/>
        <end position="64"/>
    </location>
</feature>
<dbReference type="AlphaFoldDB" id="A0AAN7XDQ1"/>
<evidence type="ECO:0000313" key="3">
    <source>
        <dbReference type="Proteomes" id="UP001346869"/>
    </source>
</evidence>
<feature type="compositionally biased region" description="Polar residues" evidence="1">
    <location>
        <begin position="357"/>
        <end position="377"/>
    </location>
</feature>
<feature type="compositionally biased region" description="Polar residues" evidence="1">
    <location>
        <begin position="122"/>
        <end position="134"/>
    </location>
</feature>
<feature type="compositionally biased region" description="Polar residues" evidence="1">
    <location>
        <begin position="550"/>
        <end position="568"/>
    </location>
</feature>
<feature type="compositionally biased region" description="Basic and acidic residues" evidence="1">
    <location>
        <begin position="35"/>
        <end position="48"/>
    </location>
</feature>
<feature type="compositionally biased region" description="Low complexity" evidence="1">
    <location>
        <begin position="569"/>
        <end position="579"/>
    </location>
</feature>
<feature type="region of interest" description="Disordered" evidence="1">
    <location>
        <begin position="265"/>
        <end position="310"/>
    </location>
</feature>
<dbReference type="GO" id="GO:0008017">
    <property type="term" value="F:microtubule binding"/>
    <property type="evidence" value="ECO:0007669"/>
    <property type="project" value="TreeGrafter"/>
</dbReference>
<feature type="compositionally biased region" description="Polar residues" evidence="1">
    <location>
        <begin position="458"/>
        <end position="468"/>
    </location>
</feature>
<dbReference type="GO" id="GO:0005813">
    <property type="term" value="C:centrosome"/>
    <property type="evidence" value="ECO:0007669"/>
    <property type="project" value="TreeGrafter"/>
</dbReference>
<dbReference type="PANTHER" id="PTHR21553">
    <property type="entry name" value="ALMS1-RELATED"/>
    <property type="match status" value="1"/>
</dbReference>
<evidence type="ECO:0000313" key="2">
    <source>
        <dbReference type="EMBL" id="KAK5857755.1"/>
    </source>
</evidence>
<dbReference type="GO" id="GO:0046599">
    <property type="term" value="P:regulation of centriole replication"/>
    <property type="evidence" value="ECO:0007669"/>
    <property type="project" value="TreeGrafter"/>
</dbReference>
<accession>A0AAN7XDQ1</accession>
<feature type="compositionally biased region" description="Basic and acidic residues" evidence="1">
    <location>
        <begin position="164"/>
        <end position="174"/>
    </location>
</feature>
<feature type="region of interest" description="Disordered" evidence="1">
    <location>
        <begin position="807"/>
        <end position="908"/>
    </location>
</feature>
<proteinExistence type="predicted"/>
<feature type="region of interest" description="Disordered" evidence="1">
    <location>
        <begin position="322"/>
        <end position="378"/>
    </location>
</feature>
<feature type="region of interest" description="Disordered" evidence="1">
    <location>
        <begin position="114"/>
        <end position="134"/>
    </location>
</feature>
<reference evidence="2 3" key="1">
    <citation type="journal article" date="2023" name="Genes (Basel)">
        <title>Chromosome-Level Genome Assembly and Circadian Gene Repertoire of the Patagonia Blennie Eleginops maclovinus-The Closest Ancestral Proxy of Antarctic Cryonotothenioids.</title>
        <authorList>
            <person name="Cheng C.C."/>
            <person name="Rivera-Colon A.G."/>
            <person name="Minhas B.F."/>
            <person name="Wilson L."/>
            <person name="Rayamajhi N."/>
            <person name="Vargas-Chacoff L."/>
            <person name="Catchen J.M."/>
        </authorList>
    </citation>
    <scope>NUCLEOTIDE SEQUENCE [LARGE SCALE GENOMIC DNA]</scope>
    <source>
        <strain evidence="2">JMC-PN-2008</strain>
    </source>
</reference>
<feature type="compositionally biased region" description="Polar residues" evidence="1">
    <location>
        <begin position="847"/>
        <end position="867"/>
    </location>
</feature>
<dbReference type="EMBL" id="JAUZQC010000016">
    <property type="protein sequence ID" value="KAK5857755.1"/>
    <property type="molecule type" value="Genomic_DNA"/>
</dbReference>
<feature type="compositionally biased region" description="Basic and acidic residues" evidence="1">
    <location>
        <begin position="332"/>
        <end position="354"/>
    </location>
</feature>
<reference evidence="2 3" key="2">
    <citation type="journal article" date="2023" name="Mol. Biol. Evol.">
        <title>Genomics of Secondarily Temperate Adaptation in the Only Non-Antarctic Icefish.</title>
        <authorList>
            <person name="Rivera-Colon A.G."/>
            <person name="Rayamajhi N."/>
            <person name="Minhas B.F."/>
            <person name="Madrigal G."/>
            <person name="Bilyk K.T."/>
            <person name="Yoon V."/>
            <person name="Hune M."/>
            <person name="Gregory S."/>
            <person name="Cheng C.H.C."/>
            <person name="Catchen J.M."/>
        </authorList>
    </citation>
    <scope>NUCLEOTIDE SEQUENCE [LARGE SCALE GENOMIC DNA]</scope>
    <source>
        <strain evidence="2">JMC-PN-2008</strain>
    </source>
</reference>
<feature type="compositionally biased region" description="Polar residues" evidence="1">
    <location>
        <begin position="176"/>
        <end position="186"/>
    </location>
</feature>
<feature type="compositionally biased region" description="Polar residues" evidence="1">
    <location>
        <begin position="479"/>
        <end position="496"/>
    </location>
</feature>
<comment type="caution">
    <text evidence="2">The sequence shown here is derived from an EMBL/GenBank/DDBJ whole genome shotgun (WGS) entry which is preliminary data.</text>
</comment>
<feature type="region of interest" description="Disordered" evidence="1">
    <location>
        <begin position="764"/>
        <end position="785"/>
    </location>
</feature>
<dbReference type="Proteomes" id="UP001346869">
    <property type="component" value="Unassembled WGS sequence"/>
</dbReference>
<feature type="region of interest" description="Disordered" evidence="1">
    <location>
        <begin position="153"/>
        <end position="216"/>
    </location>
</feature>
<evidence type="ECO:0000256" key="1">
    <source>
        <dbReference type="SAM" id="MobiDB-lite"/>
    </source>
</evidence>
<organism evidence="2 3">
    <name type="scientific">Eleginops maclovinus</name>
    <name type="common">Patagonian blennie</name>
    <name type="synonym">Eleginus maclovinus</name>
    <dbReference type="NCBI Taxonomy" id="56733"/>
    <lineage>
        <taxon>Eukaryota</taxon>
        <taxon>Metazoa</taxon>
        <taxon>Chordata</taxon>
        <taxon>Craniata</taxon>
        <taxon>Vertebrata</taxon>
        <taxon>Euteleostomi</taxon>
        <taxon>Actinopterygii</taxon>
        <taxon>Neopterygii</taxon>
        <taxon>Teleostei</taxon>
        <taxon>Neoteleostei</taxon>
        <taxon>Acanthomorphata</taxon>
        <taxon>Eupercaria</taxon>
        <taxon>Perciformes</taxon>
        <taxon>Notothenioidei</taxon>
        <taxon>Eleginopidae</taxon>
        <taxon>Eleginops</taxon>
    </lineage>
</organism>
<feature type="compositionally biased region" description="Basic and acidic residues" evidence="1">
    <location>
        <begin position="621"/>
        <end position="631"/>
    </location>
</feature>
<name>A0AAN7XDQ1_ELEMC</name>
<dbReference type="PANTHER" id="PTHR21553:SF36">
    <property type="entry name" value="ALMS1 CENTROSOME AND BASAL BODY-ASSOCIATED PROTEIN-RELATED"/>
    <property type="match status" value="1"/>
</dbReference>
<feature type="region of interest" description="Disordered" evidence="1">
    <location>
        <begin position="550"/>
        <end position="656"/>
    </location>
</feature>
<dbReference type="GO" id="GO:0005814">
    <property type="term" value="C:centriole"/>
    <property type="evidence" value="ECO:0007669"/>
    <property type="project" value="TreeGrafter"/>
</dbReference>
<dbReference type="GO" id="GO:0005829">
    <property type="term" value="C:cytosol"/>
    <property type="evidence" value="ECO:0007669"/>
    <property type="project" value="TreeGrafter"/>
</dbReference>
<gene>
    <name evidence="2" type="ORF">PBY51_010977</name>
</gene>
<keyword evidence="3" id="KW-1185">Reference proteome</keyword>
<feature type="compositionally biased region" description="Polar residues" evidence="1">
    <location>
        <begin position="820"/>
        <end position="830"/>
    </location>
</feature>
<feature type="region of interest" description="Disordered" evidence="1">
    <location>
        <begin position="455"/>
        <end position="496"/>
    </location>
</feature>
<protein>
    <submittedName>
        <fullName evidence="2">Uncharacterized protein</fullName>
    </submittedName>
</protein>
<feature type="compositionally biased region" description="Polar residues" evidence="1">
    <location>
        <begin position="21"/>
        <end position="33"/>
    </location>
</feature>
<sequence length="908" mass="98570">MEPRDRGTESVQFPADEDTSRSVGQTSINQPGAQSHDRQRERQPRLDTDSWEPQQRWMRSFEPEFQDSSMSPALFLLPAHSGVDHNFTECSLFQQSDSEFAPLRPFPDLSMASERFYVPPQDRTTQASERGSLSQFPLAQATILSEEGVSSCCSLSQHSLSPGDEGRQEEKDHSPATATNDRQGVLSSEDSDSREKDSETQTEPPDTQVREAAQDDIFFLSKDVPAQHLLELLQKDMGMQSSSSSAVSSSCETSVKVATSFAEDSKNAQVCKPGFEQSMVKREGPPGEASVPQQQSKQPDRDLFPDQSQTLSYEECNITMGLRSTKPDVSSEELHRELLSEVERRSSRENESKNQQRKSSTPPVISLTPFPSGTSEVKPSAFKSHFGGLQLTGPFSAGFERGHREQDLWLSGNHTGIDGSYLGFIPQSQSTPGVFKAPSKSSVKAKLGLVSAIESNKENSSQSNTGISPQPAVPATDPPETTNQSQEEATSAEVQSLPSLNYMQKVDAWRANQSSGKAALFQSLALQRFSSPSPKQKAYETVSEPLNRSLSQQAGSLQPSAANQEVTQSSSKAPSGYSSPRRGEAVGSAPSDKDNSATRPSASPFGRSQSHSSLSTVIMSAKKDQQSKRPADNGNIEAHHQPSTTVQPPPRMSLSQFSDVSLDHDLTLSSSQESYNSGVKLATSIGASSVVSLEVDNYAPYWTSKQSTPPPMARQREIDIEERIPLYLRNLGIDQSPSTILTPFAPRGPIREPEFSPTDLCTIKGSIGTPTKSTLPSEGGSHNKGEFSRCSILSVDSSISIPLSLDSLGPGASLPERSRQTSPPSDTEAVQSERRLAPSSLPDEDSYPSSQQPHMDSSLTSSQNTITLGDRYDSDLSLATKANGADSDPESPLQNEPTFGAKRRRFYG</sequence>